<accession>A0A1G9SYW6</accession>
<dbReference type="InterPro" id="IPR000073">
    <property type="entry name" value="AB_hydrolase_1"/>
</dbReference>
<sequence length="268" mass="29128">MFRAENTTIMQTVTHHGRTTAYQRWFRGDSADTGSAVLFVHGSGGSHAVWKAQSRLADDRPVVALDLSGHGESDDVETDPGGEALAAYVDDAVAVARETDASVLVGNSLGGAVAMTVALDRDLPLDGLVLAGTGARLSVLEDLLAWLDDDFDRAVEFLHAPDRLFHDADERVLEESREGMYDAGQRVTVRDFRTCHSFDVRDEVSRIDVPTLAVVGDHDKLTPPRYHEYLAEQIPDCRLATVDDAAHLAMLEQPAAFNAAVEEFLGSL</sequence>
<name>A0A1G9SYW6_9EURY</name>
<organism evidence="2 3">
    <name type="scientific">Halogranum gelatinilyticum</name>
    <dbReference type="NCBI Taxonomy" id="660521"/>
    <lineage>
        <taxon>Archaea</taxon>
        <taxon>Methanobacteriati</taxon>
        <taxon>Methanobacteriota</taxon>
        <taxon>Stenosarchaea group</taxon>
        <taxon>Halobacteria</taxon>
        <taxon>Halobacteriales</taxon>
        <taxon>Haloferacaceae</taxon>
    </lineage>
</organism>
<reference evidence="3" key="1">
    <citation type="submission" date="2016-10" db="EMBL/GenBank/DDBJ databases">
        <authorList>
            <person name="Varghese N."/>
            <person name="Submissions S."/>
        </authorList>
    </citation>
    <scope>NUCLEOTIDE SEQUENCE [LARGE SCALE GENOMIC DNA]</scope>
    <source>
        <strain evidence="3">CGMCC 1.10119</strain>
    </source>
</reference>
<evidence type="ECO:0000259" key="1">
    <source>
        <dbReference type="Pfam" id="PF12697"/>
    </source>
</evidence>
<protein>
    <submittedName>
        <fullName evidence="2">Pimeloyl-ACP methyl ester carboxylesterase</fullName>
    </submittedName>
</protein>
<dbReference type="STRING" id="660521.SAMN04487949_1553"/>
<dbReference type="PANTHER" id="PTHR43194">
    <property type="entry name" value="HYDROLASE ALPHA/BETA FOLD FAMILY"/>
    <property type="match status" value="1"/>
</dbReference>
<feature type="domain" description="AB hydrolase-1" evidence="1">
    <location>
        <begin position="37"/>
        <end position="260"/>
    </location>
</feature>
<evidence type="ECO:0000313" key="3">
    <source>
        <dbReference type="Proteomes" id="UP000199451"/>
    </source>
</evidence>
<dbReference type="SUPFAM" id="SSF53474">
    <property type="entry name" value="alpha/beta-Hydrolases"/>
    <property type="match status" value="1"/>
</dbReference>
<proteinExistence type="predicted"/>
<keyword evidence="3" id="KW-1185">Reference proteome</keyword>
<dbReference type="PRINTS" id="PR00111">
    <property type="entry name" value="ABHYDROLASE"/>
</dbReference>
<dbReference type="AlphaFoldDB" id="A0A1G9SYW6"/>
<evidence type="ECO:0000313" key="2">
    <source>
        <dbReference type="EMBL" id="SDM40600.1"/>
    </source>
</evidence>
<dbReference type="Pfam" id="PF12697">
    <property type="entry name" value="Abhydrolase_6"/>
    <property type="match status" value="1"/>
</dbReference>
<dbReference type="InterPro" id="IPR050228">
    <property type="entry name" value="Carboxylesterase_BioH"/>
</dbReference>
<gene>
    <name evidence="2" type="ORF">SAMN04487949_1553</name>
</gene>
<dbReference type="EMBL" id="FNHL01000002">
    <property type="protein sequence ID" value="SDM40600.1"/>
    <property type="molecule type" value="Genomic_DNA"/>
</dbReference>
<dbReference type="Proteomes" id="UP000199451">
    <property type="component" value="Unassembled WGS sequence"/>
</dbReference>
<dbReference type="Gene3D" id="3.40.50.1820">
    <property type="entry name" value="alpha/beta hydrolase"/>
    <property type="match status" value="1"/>
</dbReference>
<dbReference type="InterPro" id="IPR029058">
    <property type="entry name" value="AB_hydrolase_fold"/>
</dbReference>
<dbReference type="PANTHER" id="PTHR43194:SF2">
    <property type="entry name" value="PEROXISOMAL MEMBRANE PROTEIN LPX1"/>
    <property type="match status" value="1"/>
</dbReference>